<dbReference type="RefSeq" id="XP_068351353.1">
    <property type="nucleotide sequence ID" value="XM_068510237.1"/>
</dbReference>
<dbReference type="InterPro" id="IPR000195">
    <property type="entry name" value="Rab-GAP-TBC_dom"/>
</dbReference>
<evidence type="ECO:0000313" key="11">
    <source>
        <dbReference type="Proteomes" id="UP000179807"/>
    </source>
</evidence>
<dbReference type="SMART" id="SM00584">
    <property type="entry name" value="TLDc"/>
    <property type="match status" value="1"/>
</dbReference>
<dbReference type="VEuPathDB" id="TrichDB:TRFO_35410"/>
<dbReference type="Proteomes" id="UP000179807">
    <property type="component" value="Unassembled WGS sequence"/>
</dbReference>
<dbReference type="GO" id="GO:0030659">
    <property type="term" value="C:cytoplasmic vesicle membrane"/>
    <property type="evidence" value="ECO:0007669"/>
    <property type="project" value="UniProtKB-SubCell"/>
</dbReference>
<dbReference type="EMBL" id="MLAK01001069">
    <property type="protein sequence ID" value="OHS98216.1"/>
    <property type="molecule type" value="Genomic_DNA"/>
</dbReference>
<proteinExistence type="predicted"/>
<dbReference type="Gene3D" id="1.10.472.80">
    <property type="entry name" value="Ypt/Rab-GAP domain of gyp1p, domain 3"/>
    <property type="match status" value="1"/>
</dbReference>
<comment type="subcellular location">
    <subcellularLocation>
        <location evidence="1">Cytoplasmic vesicle membrane</location>
    </subcellularLocation>
    <subcellularLocation>
        <location evidence="2">Endomembrane system</location>
        <topology evidence="2">Peripheral membrane protein</topology>
    </subcellularLocation>
    <subcellularLocation>
        <location evidence="6">Synapse</location>
    </subcellularLocation>
</comment>
<dbReference type="GO" id="GO:0012505">
    <property type="term" value="C:endomembrane system"/>
    <property type="evidence" value="ECO:0007669"/>
    <property type="project" value="UniProtKB-SubCell"/>
</dbReference>
<evidence type="ECO:0000256" key="6">
    <source>
        <dbReference type="ARBA" id="ARBA00034103"/>
    </source>
</evidence>
<evidence type="ECO:0000256" key="7">
    <source>
        <dbReference type="SAM" id="Phobius"/>
    </source>
</evidence>
<keyword evidence="5" id="KW-0968">Cytoplasmic vesicle</keyword>
<dbReference type="Pfam" id="PF07534">
    <property type="entry name" value="TLD"/>
    <property type="match status" value="1"/>
</dbReference>
<keyword evidence="7" id="KW-1133">Transmembrane helix</keyword>
<comment type="caution">
    <text evidence="10">The sequence shown here is derived from an EMBL/GenBank/DDBJ whole genome shotgun (WGS) entry which is preliminary data.</text>
</comment>
<dbReference type="SMART" id="SM00164">
    <property type="entry name" value="TBC"/>
    <property type="match status" value="1"/>
</dbReference>
<keyword evidence="7" id="KW-0812">Transmembrane</keyword>
<dbReference type="OrthoDB" id="294251at2759"/>
<evidence type="ECO:0000256" key="1">
    <source>
        <dbReference type="ARBA" id="ARBA00004156"/>
    </source>
</evidence>
<evidence type="ECO:0000256" key="3">
    <source>
        <dbReference type="ARBA" id="ARBA00023018"/>
    </source>
</evidence>
<feature type="domain" description="TLDc" evidence="9">
    <location>
        <begin position="367"/>
        <end position="528"/>
    </location>
</feature>
<dbReference type="InterPro" id="IPR006571">
    <property type="entry name" value="TLDc_dom"/>
</dbReference>
<name>A0A1J4JGA8_9EUKA</name>
<evidence type="ECO:0000259" key="8">
    <source>
        <dbReference type="PROSITE" id="PS50086"/>
    </source>
</evidence>
<dbReference type="SUPFAM" id="SSF47923">
    <property type="entry name" value="Ypt/Rab-GAP domain of gyp1p"/>
    <property type="match status" value="2"/>
</dbReference>
<dbReference type="PANTHER" id="PTHR23354:SF122">
    <property type="entry name" value="GTPASE-ACTIVATING PROTEIN SKYWALKER"/>
    <property type="match status" value="1"/>
</dbReference>
<protein>
    <submittedName>
        <fullName evidence="10">TLD family protein</fullName>
    </submittedName>
</protein>
<evidence type="ECO:0000256" key="5">
    <source>
        <dbReference type="ARBA" id="ARBA00023329"/>
    </source>
</evidence>
<dbReference type="PANTHER" id="PTHR23354">
    <property type="entry name" value="NUCLEOLAR PROTEIN 7/ESTROGEN RECEPTOR COACTIVATOR-RELATED"/>
    <property type="match status" value="1"/>
</dbReference>
<gene>
    <name evidence="10" type="ORF">TRFO_35410</name>
</gene>
<evidence type="ECO:0000256" key="4">
    <source>
        <dbReference type="ARBA" id="ARBA00023136"/>
    </source>
</evidence>
<dbReference type="PROSITE" id="PS51886">
    <property type="entry name" value="TLDC"/>
    <property type="match status" value="1"/>
</dbReference>
<feature type="domain" description="Rab-GAP TBC" evidence="8">
    <location>
        <begin position="59"/>
        <end position="244"/>
    </location>
</feature>
<dbReference type="Pfam" id="PF00566">
    <property type="entry name" value="RabGAP-TBC"/>
    <property type="match status" value="1"/>
</dbReference>
<accession>A0A1J4JGA8</accession>
<evidence type="ECO:0000313" key="10">
    <source>
        <dbReference type="EMBL" id="OHS98216.1"/>
    </source>
</evidence>
<evidence type="ECO:0000256" key="2">
    <source>
        <dbReference type="ARBA" id="ARBA00004184"/>
    </source>
</evidence>
<sequence length="529" mass="60816">MNDIDINSIEEHGLMPFSMAIDSNDWKEEENIRVSHFHSLSKNIEKVSPKQLKKKFREGIPSIYRRKFWFLASGGYDLMVESGVMYEQITSIAFKTEPTIADFFGLPPDFFSFMPNSHAEKLVNFLHVVRFQNRMIEFAPLIPSVSAVLLLYMEPSLAYFTIQSMINKSRDTDWYFKDTKSSFQATIETTDILINRKCHHLVQHAKSIGLNIVEICLFLFPMFLVPILSLPIMLSLFDTFILEGRKILIRVCVAIFEIEEKSLLSTETPDEFIHVLLTKLSQLETVKDLKKLLNHSFSIHLSRKRDILPLEKKYKNKNDLDFSHINITKMNLKSHFPVPVDYESTISVIDRIKGIMLPKQIDFSKQTLLTLENYCLVQQFLPHNLKSKAPILIFDMSIDGTVLSSLIRQASHDSFYILLIKTNSRIFGALLSCALIVQDTKNKYIGNQNTMVFDFTNKKAYRHYPLVNELFISISSNLLIIGGPHFSIYLEEGLSKVGSQPCETFDSPSFVESSTGDKILNIQMFKLSE</sequence>
<keyword evidence="3" id="KW-0770">Synapse</keyword>
<dbReference type="GeneID" id="94844941"/>
<evidence type="ECO:0000259" key="9">
    <source>
        <dbReference type="PROSITE" id="PS51886"/>
    </source>
</evidence>
<reference evidence="10" key="1">
    <citation type="submission" date="2016-10" db="EMBL/GenBank/DDBJ databases">
        <authorList>
            <person name="Benchimol M."/>
            <person name="Almeida L.G."/>
            <person name="Vasconcelos A.T."/>
            <person name="Perreira-Neves A."/>
            <person name="Rosa I.A."/>
            <person name="Tasca T."/>
            <person name="Bogo M.R."/>
            <person name="de Souza W."/>
        </authorList>
    </citation>
    <scope>NUCLEOTIDE SEQUENCE [LARGE SCALE GENOMIC DNA]</scope>
    <source>
        <strain evidence="10">K</strain>
    </source>
</reference>
<keyword evidence="4 7" id="KW-0472">Membrane</keyword>
<organism evidence="10 11">
    <name type="scientific">Tritrichomonas foetus</name>
    <dbReference type="NCBI Taxonomy" id="1144522"/>
    <lineage>
        <taxon>Eukaryota</taxon>
        <taxon>Metamonada</taxon>
        <taxon>Parabasalia</taxon>
        <taxon>Tritrichomonadida</taxon>
        <taxon>Tritrichomonadidae</taxon>
        <taxon>Tritrichomonas</taxon>
    </lineage>
</organism>
<dbReference type="PROSITE" id="PS50086">
    <property type="entry name" value="TBC_RABGAP"/>
    <property type="match status" value="1"/>
</dbReference>
<dbReference type="AlphaFoldDB" id="A0A1J4JGA8"/>
<dbReference type="InterPro" id="IPR035969">
    <property type="entry name" value="Rab-GAP_TBC_sf"/>
</dbReference>
<keyword evidence="11" id="KW-1185">Reference proteome</keyword>
<feature type="transmembrane region" description="Helical" evidence="7">
    <location>
        <begin position="217"/>
        <end position="237"/>
    </location>
</feature>